<dbReference type="AlphaFoldDB" id="A0A1Y3BAW9"/>
<dbReference type="GO" id="GO:0043291">
    <property type="term" value="C:RAVE complex"/>
    <property type="evidence" value="ECO:0007669"/>
    <property type="project" value="TreeGrafter"/>
</dbReference>
<dbReference type="OrthoDB" id="6512059at2759"/>
<dbReference type="EMBL" id="MUJZ01029763">
    <property type="protein sequence ID" value="OTF78041.1"/>
    <property type="molecule type" value="Genomic_DNA"/>
</dbReference>
<gene>
    <name evidence="1" type="ORF">BLA29_006583</name>
</gene>
<dbReference type="SUPFAM" id="SSF50978">
    <property type="entry name" value="WD40 repeat-like"/>
    <property type="match status" value="1"/>
</dbReference>
<sequence>MKCHQILTGAVNSGDNTYSTGCIDGINFTVYCSGCNIVILSSDFEPIQIIPGTLNGNVQVNCVNASTDVGKIAACYGGPIRSNQLLPSTNIGKTNRIAIFEPIPIAEKISVHHLDYEWVKTGEIEPNCSVSVLSWNIEGTKLLIGGVQIQLWQLSTSLDNNNTTIESQQKSSIDEGIRMKPIKETKSQTDGWICVWTCQISTPICHLSFSPDGTLFCSTGRADRLVKIWYETTTPNYPSNLFDSKGSTDSLTSSSTIDHVGHGKSYLSFIFHIHVLSSEYLGGK</sequence>
<dbReference type="PANTHER" id="PTHR13950:SF9">
    <property type="entry name" value="RABCONNECTIN-3A"/>
    <property type="match status" value="1"/>
</dbReference>
<organism evidence="1 2">
    <name type="scientific">Euroglyphus maynei</name>
    <name type="common">Mayne's house dust mite</name>
    <dbReference type="NCBI Taxonomy" id="6958"/>
    <lineage>
        <taxon>Eukaryota</taxon>
        <taxon>Metazoa</taxon>
        <taxon>Ecdysozoa</taxon>
        <taxon>Arthropoda</taxon>
        <taxon>Chelicerata</taxon>
        <taxon>Arachnida</taxon>
        <taxon>Acari</taxon>
        <taxon>Acariformes</taxon>
        <taxon>Sarcoptiformes</taxon>
        <taxon>Astigmata</taxon>
        <taxon>Psoroptidia</taxon>
        <taxon>Analgoidea</taxon>
        <taxon>Pyroglyphidae</taxon>
        <taxon>Pyroglyphinae</taxon>
        <taxon>Euroglyphus</taxon>
    </lineage>
</organism>
<dbReference type="GO" id="GO:0007035">
    <property type="term" value="P:vacuolar acidification"/>
    <property type="evidence" value="ECO:0007669"/>
    <property type="project" value="TreeGrafter"/>
</dbReference>
<name>A0A1Y3BAW9_EURMA</name>
<dbReference type="Proteomes" id="UP000194236">
    <property type="component" value="Unassembled WGS sequence"/>
</dbReference>
<accession>A0A1Y3BAW9</accession>
<evidence type="ECO:0000313" key="1">
    <source>
        <dbReference type="EMBL" id="OTF78041.1"/>
    </source>
</evidence>
<dbReference type="Gene3D" id="2.130.10.10">
    <property type="entry name" value="YVTN repeat-like/Quinoprotein amine dehydrogenase"/>
    <property type="match status" value="1"/>
</dbReference>
<dbReference type="InterPro" id="IPR036322">
    <property type="entry name" value="WD40_repeat_dom_sf"/>
</dbReference>
<keyword evidence="2" id="KW-1185">Reference proteome</keyword>
<reference evidence="1 2" key="1">
    <citation type="submission" date="2017-03" db="EMBL/GenBank/DDBJ databases">
        <title>Genome Survey of Euroglyphus maynei.</title>
        <authorList>
            <person name="Arlian L.G."/>
            <person name="Morgan M.S."/>
            <person name="Rider S.D."/>
        </authorList>
    </citation>
    <scope>NUCLEOTIDE SEQUENCE [LARGE SCALE GENOMIC DNA]</scope>
    <source>
        <strain evidence="1">Arlian Lab</strain>
        <tissue evidence="1">Whole body</tissue>
    </source>
</reference>
<dbReference type="InterPro" id="IPR052208">
    <property type="entry name" value="DmX-like/RAVE_component"/>
</dbReference>
<dbReference type="InterPro" id="IPR015943">
    <property type="entry name" value="WD40/YVTN_repeat-like_dom_sf"/>
</dbReference>
<protein>
    <submittedName>
        <fullName evidence="1">Uncharacterized protein</fullName>
    </submittedName>
</protein>
<evidence type="ECO:0000313" key="2">
    <source>
        <dbReference type="Proteomes" id="UP000194236"/>
    </source>
</evidence>
<proteinExistence type="predicted"/>
<comment type="caution">
    <text evidence="1">The sequence shown here is derived from an EMBL/GenBank/DDBJ whole genome shotgun (WGS) entry which is preliminary data.</text>
</comment>
<dbReference type="PANTHER" id="PTHR13950">
    <property type="entry name" value="RABCONNECTIN-RELATED"/>
    <property type="match status" value="1"/>
</dbReference>